<dbReference type="PANTHER" id="PTHR23340">
    <property type="entry name" value="ARGININE/SERINE RICH SPLICING FACTOR SF4/14"/>
    <property type="match status" value="1"/>
</dbReference>
<dbReference type="GO" id="GO:0006397">
    <property type="term" value="P:mRNA processing"/>
    <property type="evidence" value="ECO:0007669"/>
    <property type="project" value="UniProtKB-KW"/>
</dbReference>
<dbReference type="AlphaFoldDB" id="A0A8J2WE46"/>
<comment type="caution">
    <text evidence="7">The sequence shown here is derived from an EMBL/GenBank/DDBJ whole genome shotgun (WGS) entry which is preliminary data.</text>
</comment>
<keyword evidence="8" id="KW-1185">Reference proteome</keyword>
<feature type="region of interest" description="Disordered" evidence="5">
    <location>
        <begin position="379"/>
        <end position="403"/>
    </location>
</feature>
<dbReference type="OrthoDB" id="4822at2759"/>
<evidence type="ECO:0000256" key="5">
    <source>
        <dbReference type="SAM" id="MobiDB-lite"/>
    </source>
</evidence>
<dbReference type="SMART" id="SM00443">
    <property type="entry name" value="G_patch"/>
    <property type="match status" value="1"/>
</dbReference>
<dbReference type="GO" id="GO:0008380">
    <property type="term" value="P:RNA splicing"/>
    <property type="evidence" value="ECO:0007669"/>
    <property type="project" value="UniProtKB-KW"/>
</dbReference>
<dbReference type="GO" id="GO:0003723">
    <property type="term" value="F:RNA binding"/>
    <property type="evidence" value="ECO:0007669"/>
    <property type="project" value="TreeGrafter"/>
</dbReference>
<dbReference type="PROSITE" id="PS50174">
    <property type="entry name" value="G_PATCH"/>
    <property type="match status" value="1"/>
</dbReference>
<reference evidence="7" key="1">
    <citation type="submission" date="2021-11" db="EMBL/GenBank/DDBJ databases">
        <authorList>
            <person name="Schell T."/>
        </authorList>
    </citation>
    <scope>NUCLEOTIDE SEQUENCE</scope>
    <source>
        <strain evidence="7">M5</strain>
    </source>
</reference>
<evidence type="ECO:0000256" key="3">
    <source>
        <dbReference type="ARBA" id="ARBA00023187"/>
    </source>
</evidence>
<keyword evidence="2" id="KW-0507">mRNA processing</keyword>
<keyword evidence="3" id="KW-0508">mRNA splicing</keyword>
<feature type="region of interest" description="Disordered" evidence="5">
    <location>
        <begin position="41"/>
        <end position="81"/>
    </location>
</feature>
<dbReference type="PANTHER" id="PTHR23340:SF0">
    <property type="entry name" value="SURP AND G-PATCH DOMAIN-CONTAINING PROTEIN 1 ISOFORM X1"/>
    <property type="match status" value="1"/>
</dbReference>
<proteinExistence type="predicted"/>
<feature type="region of interest" description="Disordered" evidence="5">
    <location>
        <begin position="161"/>
        <end position="180"/>
    </location>
</feature>
<dbReference type="EMBL" id="CAKKLH010000001">
    <property type="protein sequence ID" value="CAH0098175.1"/>
    <property type="molecule type" value="Genomic_DNA"/>
</dbReference>
<comment type="subcellular location">
    <subcellularLocation>
        <location evidence="1">Nucleus</location>
    </subcellularLocation>
</comment>
<evidence type="ECO:0000259" key="6">
    <source>
        <dbReference type="PROSITE" id="PS50174"/>
    </source>
</evidence>
<evidence type="ECO:0000256" key="1">
    <source>
        <dbReference type="ARBA" id="ARBA00004123"/>
    </source>
</evidence>
<feature type="region of interest" description="Disordered" evidence="5">
    <location>
        <begin position="223"/>
        <end position="278"/>
    </location>
</feature>
<sequence>MSSPRGSGNFKNVRKNAREQRLQFMNSQAALIAQKKKEIEEKLAQQQQPQKEVKTEPKTELPEATSIESEEAAQLPPKAPVLPFKNDGSFLEKFRQMQQQTTNSNVHHTAVSPSLHADYSCPPPIDVSVPPPHTLSNPYFIQHPPPPSYLTAPPVMNIKEEVKEENRSPSPYSPSRPCEDEDDLTFFNKALAFGNGSKSAGYWDHYTRAVLMGFLVSQLDYHHQGPSNSSEDSGNFSQSSGLRRKFKEEPDDSDNSSKFKERERKRQSRWGPQEVKIEPPPIINSVPIANAHMSFAGPSTTNQTVLGRSSFLSRITSADPQILTYAVRVFGTTDLTEDQWKQCLDQVKMQYVYQEMLKKKQERDRLAQVGKVRYEYDSDEETEGGTWEHKRRKAEMEKTKDRADQLTECGRGKHHLGDFLPPEELAKFMEKFQAVQEGRTVDESDYKEFKIAEDNVGYQMLKKFGWTEGEGLGIGGSGITAPVNATRRNEAQGLGAIKPDDLTSNDNEYDAYRKRMMLAYRFRPNPLNNPRRAYY</sequence>
<feature type="compositionally biased region" description="Basic and acidic residues" evidence="5">
    <location>
        <begin position="394"/>
        <end position="403"/>
    </location>
</feature>
<dbReference type="InterPro" id="IPR000467">
    <property type="entry name" value="G_patch_dom"/>
</dbReference>
<accession>A0A8J2WE46</accession>
<dbReference type="GO" id="GO:0005654">
    <property type="term" value="C:nucleoplasm"/>
    <property type="evidence" value="ECO:0007669"/>
    <property type="project" value="TreeGrafter"/>
</dbReference>
<feature type="domain" description="G-patch" evidence="6">
    <location>
        <begin position="453"/>
        <end position="499"/>
    </location>
</feature>
<feature type="compositionally biased region" description="Basic and acidic residues" evidence="5">
    <location>
        <begin position="255"/>
        <end position="264"/>
    </location>
</feature>
<evidence type="ECO:0000256" key="4">
    <source>
        <dbReference type="ARBA" id="ARBA00023242"/>
    </source>
</evidence>
<dbReference type="Proteomes" id="UP000789390">
    <property type="component" value="Unassembled WGS sequence"/>
</dbReference>
<name>A0A8J2WE46_9CRUS</name>
<organism evidence="7 8">
    <name type="scientific">Daphnia galeata</name>
    <dbReference type="NCBI Taxonomy" id="27404"/>
    <lineage>
        <taxon>Eukaryota</taxon>
        <taxon>Metazoa</taxon>
        <taxon>Ecdysozoa</taxon>
        <taxon>Arthropoda</taxon>
        <taxon>Crustacea</taxon>
        <taxon>Branchiopoda</taxon>
        <taxon>Diplostraca</taxon>
        <taxon>Cladocera</taxon>
        <taxon>Anomopoda</taxon>
        <taxon>Daphniidae</taxon>
        <taxon>Daphnia</taxon>
    </lineage>
</organism>
<protein>
    <recommendedName>
        <fullName evidence="6">G-patch domain-containing protein</fullName>
    </recommendedName>
</protein>
<gene>
    <name evidence="7" type="ORF">DGAL_LOCUS222</name>
</gene>
<dbReference type="Pfam" id="PF01585">
    <property type="entry name" value="G-patch"/>
    <property type="match status" value="1"/>
</dbReference>
<evidence type="ECO:0000313" key="8">
    <source>
        <dbReference type="Proteomes" id="UP000789390"/>
    </source>
</evidence>
<evidence type="ECO:0000256" key="2">
    <source>
        <dbReference type="ARBA" id="ARBA00022664"/>
    </source>
</evidence>
<feature type="compositionally biased region" description="Basic and acidic residues" evidence="5">
    <location>
        <begin position="51"/>
        <end position="61"/>
    </location>
</feature>
<dbReference type="InterPro" id="IPR040169">
    <property type="entry name" value="SUGP1/2"/>
</dbReference>
<keyword evidence="4" id="KW-0539">Nucleus</keyword>
<evidence type="ECO:0000313" key="7">
    <source>
        <dbReference type="EMBL" id="CAH0098175.1"/>
    </source>
</evidence>
<feature type="compositionally biased region" description="Polar residues" evidence="5">
    <location>
        <begin position="225"/>
        <end position="241"/>
    </location>
</feature>